<dbReference type="Proteomes" id="UP001243757">
    <property type="component" value="Unassembled WGS sequence"/>
</dbReference>
<accession>A0ABT7F788</accession>
<comment type="caution">
    <text evidence="1">The sequence shown here is derived from an EMBL/GenBank/DDBJ whole genome shotgun (WGS) entry which is preliminary data.</text>
</comment>
<reference evidence="1 2" key="1">
    <citation type="submission" date="2023-05" db="EMBL/GenBank/DDBJ databases">
        <title>Pseudodonghicola sp. nov.</title>
        <authorList>
            <person name="Huang J."/>
        </authorList>
    </citation>
    <scope>NUCLEOTIDE SEQUENCE [LARGE SCALE GENOMIC DNA]</scope>
    <source>
        <strain evidence="1 2">IC7</strain>
    </source>
</reference>
<proteinExistence type="predicted"/>
<protein>
    <recommendedName>
        <fullName evidence="3">Restriction endonuclease</fullName>
    </recommendedName>
</protein>
<evidence type="ECO:0008006" key="3">
    <source>
        <dbReference type="Google" id="ProtNLM"/>
    </source>
</evidence>
<evidence type="ECO:0000313" key="2">
    <source>
        <dbReference type="Proteomes" id="UP001243757"/>
    </source>
</evidence>
<dbReference type="EMBL" id="JASNJD010000025">
    <property type="protein sequence ID" value="MDK3020468.1"/>
    <property type="molecule type" value="Genomic_DNA"/>
</dbReference>
<name>A0ABT7F788_9RHOB</name>
<dbReference type="RefSeq" id="WP_284483120.1">
    <property type="nucleotide sequence ID" value="NZ_JASNJD010000025.1"/>
</dbReference>
<evidence type="ECO:0000313" key="1">
    <source>
        <dbReference type="EMBL" id="MDK3020468.1"/>
    </source>
</evidence>
<keyword evidence="2" id="KW-1185">Reference proteome</keyword>
<organism evidence="1 2">
    <name type="scientific">Pseudodonghicola flavimaris</name>
    <dbReference type="NCBI Taxonomy" id="3050036"/>
    <lineage>
        <taxon>Bacteria</taxon>
        <taxon>Pseudomonadati</taxon>
        <taxon>Pseudomonadota</taxon>
        <taxon>Alphaproteobacteria</taxon>
        <taxon>Rhodobacterales</taxon>
        <taxon>Paracoccaceae</taxon>
        <taxon>Pseudodonghicola</taxon>
    </lineage>
</organism>
<gene>
    <name evidence="1" type="ORF">QO033_22540</name>
</gene>
<sequence>MRRTSKTEFLRGLGEYNPGAHGPSGTSSERQRLKEKIAAYDAQRGGVWNYEDLYHILTMILKGYPVDKARDTIAALDGPGEAAAKLGIFDGICGYIPIGKANFIERERRTIAFGKHEVDISPDFSFKANQEIFEVFIYPYKSPPLKQQQRHAIVNAIAATERKVPHFLILAEYPELSGIRKFRAETFDFRYRVTEEGFIKHMETFYDLLDERSKTGDLFGG</sequence>